<dbReference type="PRINTS" id="PR00730">
    <property type="entry name" value="THERMOLYSIN"/>
</dbReference>
<dbReference type="InterPro" id="IPR050728">
    <property type="entry name" value="Zinc_Metalloprotease_M4"/>
</dbReference>
<evidence type="ECO:0000256" key="10">
    <source>
        <dbReference type="ARBA" id="ARBA00023049"/>
    </source>
</evidence>
<dbReference type="AlphaFoldDB" id="A0A2U9T015"/>
<dbReference type="GO" id="GO:0005576">
    <property type="term" value="C:extracellular region"/>
    <property type="evidence" value="ECO:0007669"/>
    <property type="project" value="UniProtKB-SubCell"/>
</dbReference>
<dbReference type="FunFam" id="2.60.120.380:FF:000013">
    <property type="entry name" value="Alkaline serine protease"/>
    <property type="match status" value="1"/>
</dbReference>
<dbReference type="Gene3D" id="3.10.450.40">
    <property type="match status" value="1"/>
</dbReference>
<dbReference type="InterPro" id="IPR002884">
    <property type="entry name" value="P_dom"/>
</dbReference>
<dbReference type="Pfam" id="PF04151">
    <property type="entry name" value="PPC"/>
    <property type="match status" value="1"/>
</dbReference>
<keyword evidence="5" id="KW-0479">Metal-binding</keyword>
<organism evidence="14 15">
    <name type="scientific">Marilutibacter maris</name>
    <dbReference type="NCBI Taxonomy" id="1605891"/>
    <lineage>
        <taxon>Bacteria</taxon>
        <taxon>Pseudomonadati</taxon>
        <taxon>Pseudomonadota</taxon>
        <taxon>Gammaproteobacteria</taxon>
        <taxon>Lysobacterales</taxon>
        <taxon>Lysobacteraceae</taxon>
        <taxon>Marilutibacter</taxon>
    </lineage>
</organism>
<proteinExistence type="inferred from homology"/>
<evidence type="ECO:0000256" key="2">
    <source>
        <dbReference type="ARBA" id="ARBA00009388"/>
    </source>
</evidence>
<sequence>MVAVSALAIGLSIAVADAAERVDLQRLDTAQVNQQYQSASAAIGTPARATDRHAEMIGLETDSGLELIKSFQDRDGTRHYRYRQTYRGIPVFGEQVVVSERSDGSVHRLFGQSVMGLASELPAVAPKLDKARAATLGKRAALGADLARRTIENETSQQMVYIDDNGRARMVFVVSFFADAPAGGEPTRPVLILDANSGRVIKQWDALAHANGTGPGGNAKTGEYEYGTDFGYMDVSQSGSTCTMTNSQVKTVNLNHGTSGSTAFSYTCPRNTVKTINGAYSPLNDAHYFGKVVYDMYDDYVGAPPLTFQLTMRVHYSNNYENAFWNGSSMTFGDGASTFYPLVSLDVSAHEVSHGFTEQNSGLIYSGQSGGINEAYSDIAGEAAEYFMRGSNDFLVGADIFKSNGALRYMDDPTRDGRSIGHADDYYNGMDVHYSSGVYNKAFYLLANKTGWDTRNAFRVFARANQLYWTSSTNFDQGSCGVESAAEDLSLTVADVTAAFASVGVSCDGGGDPPGGGELEKGVPETGLAASTGNSINYTMEVPAGASNLSFVMSGGSGDADIYVKFGSAPTDSSYDCRPYKSGNAETCSFASPQAGTYYVRVKAYSSFSGVSLVGDYSTGGGGDTQTYSNTSDYPINDNATVESPITVSGRSGNAPSNASVDVDIRHTYKGDLKVDLVAPDGSTYNIHNRSGGSADNVIGTYTLNLSSEALNGTWKLRVNDNANYDTGYINSWSVTF</sequence>
<dbReference type="Gene3D" id="2.60.120.260">
    <property type="entry name" value="Galactose-binding domain-like"/>
    <property type="match status" value="1"/>
</dbReference>
<dbReference type="Pfam" id="PF07504">
    <property type="entry name" value="FTP"/>
    <property type="match status" value="1"/>
</dbReference>
<dbReference type="FunFam" id="2.60.120.260:FF:000149">
    <property type="entry name" value="Leupeptin-inactivating enzyme 1"/>
    <property type="match status" value="1"/>
</dbReference>
<evidence type="ECO:0000313" key="15">
    <source>
        <dbReference type="Proteomes" id="UP000249447"/>
    </source>
</evidence>
<dbReference type="InterPro" id="IPR013856">
    <property type="entry name" value="Peptidase_M4_domain"/>
</dbReference>
<evidence type="ECO:0000259" key="13">
    <source>
        <dbReference type="PROSITE" id="PS51829"/>
    </source>
</evidence>
<evidence type="ECO:0000256" key="11">
    <source>
        <dbReference type="ARBA" id="ARBA00023145"/>
    </source>
</evidence>
<keyword evidence="9" id="KW-0862">Zinc</keyword>
<dbReference type="PANTHER" id="PTHR33794:SF1">
    <property type="entry name" value="BACILLOLYSIN"/>
    <property type="match status" value="1"/>
</dbReference>
<accession>A0A2U9T015</accession>
<dbReference type="Gene3D" id="2.60.120.380">
    <property type="match status" value="1"/>
</dbReference>
<dbReference type="KEGG" id="lmb:C9I47_0200"/>
<feature type="active site" description="Proton donor" evidence="12">
    <location>
        <position position="433"/>
    </location>
</feature>
<dbReference type="SUPFAM" id="SSF49785">
    <property type="entry name" value="Galactose-binding domain-like"/>
    <property type="match status" value="1"/>
</dbReference>
<evidence type="ECO:0000256" key="12">
    <source>
        <dbReference type="PIRSR" id="PIRSR623612-1"/>
    </source>
</evidence>
<dbReference type="InterPro" id="IPR008979">
    <property type="entry name" value="Galactose-bd-like_sf"/>
</dbReference>
<dbReference type="Pfam" id="PF01447">
    <property type="entry name" value="Peptidase_M4"/>
    <property type="match status" value="1"/>
</dbReference>
<keyword evidence="15" id="KW-1185">Reference proteome</keyword>
<dbReference type="Pfam" id="PF02868">
    <property type="entry name" value="Peptidase_M4_C"/>
    <property type="match status" value="1"/>
</dbReference>
<keyword evidence="3" id="KW-0964">Secreted</keyword>
<dbReference type="SUPFAM" id="SSF55486">
    <property type="entry name" value="Metalloproteases ('zincins'), catalytic domain"/>
    <property type="match status" value="1"/>
</dbReference>
<keyword evidence="6" id="KW-0732">Signal</keyword>
<dbReference type="Gene3D" id="3.10.450.490">
    <property type="match status" value="1"/>
</dbReference>
<dbReference type="Gene3D" id="1.10.390.10">
    <property type="entry name" value="Neutral Protease Domain 2"/>
    <property type="match status" value="1"/>
</dbReference>
<dbReference type="Proteomes" id="UP000249447">
    <property type="component" value="Chromosome"/>
</dbReference>
<dbReference type="InterPro" id="IPR023612">
    <property type="entry name" value="Peptidase_M4"/>
</dbReference>
<reference evidence="14 15" key="1">
    <citation type="submission" date="2018-05" db="EMBL/GenBank/DDBJ databases">
        <title>The complete genome of Lysobacter maris HZ9B, a marine bacterium antagonistic against terrestrial plant pathogens.</title>
        <authorList>
            <person name="Zhang X.-Q."/>
        </authorList>
    </citation>
    <scope>NUCLEOTIDE SEQUENCE [LARGE SCALE GENOMIC DNA]</scope>
    <source>
        <strain evidence="14 15">HZ9B</strain>
    </source>
</reference>
<dbReference type="InterPro" id="IPR001570">
    <property type="entry name" value="Peptidase_M4_C_domain"/>
</dbReference>
<dbReference type="OrthoDB" id="5378341at2"/>
<evidence type="ECO:0000313" key="14">
    <source>
        <dbReference type="EMBL" id="AWV05926.1"/>
    </source>
</evidence>
<evidence type="ECO:0000256" key="9">
    <source>
        <dbReference type="ARBA" id="ARBA00022833"/>
    </source>
</evidence>
<keyword evidence="8" id="KW-0720">Serine protease</keyword>
<evidence type="ECO:0000256" key="8">
    <source>
        <dbReference type="ARBA" id="ARBA00022825"/>
    </source>
</evidence>
<dbReference type="Pfam" id="PF01483">
    <property type="entry name" value="P_proprotein"/>
    <property type="match status" value="1"/>
</dbReference>
<dbReference type="EMBL" id="CP029843">
    <property type="protein sequence ID" value="AWV05926.1"/>
    <property type="molecule type" value="Genomic_DNA"/>
</dbReference>
<evidence type="ECO:0000256" key="6">
    <source>
        <dbReference type="ARBA" id="ARBA00022729"/>
    </source>
</evidence>
<keyword evidence="4" id="KW-0645">Protease</keyword>
<dbReference type="CDD" id="cd09597">
    <property type="entry name" value="M4_TLP"/>
    <property type="match status" value="1"/>
</dbReference>
<dbReference type="PROSITE" id="PS51829">
    <property type="entry name" value="P_HOMO_B"/>
    <property type="match status" value="1"/>
</dbReference>
<dbReference type="InterPro" id="IPR011096">
    <property type="entry name" value="FTP_domain"/>
</dbReference>
<dbReference type="GO" id="GO:0046872">
    <property type="term" value="F:metal ion binding"/>
    <property type="evidence" value="ECO:0007669"/>
    <property type="project" value="UniProtKB-KW"/>
</dbReference>
<dbReference type="Gene3D" id="3.10.170.10">
    <property type="match status" value="1"/>
</dbReference>
<gene>
    <name evidence="14" type="ORF">C9I47_0200</name>
</gene>
<keyword evidence="7" id="KW-0378">Hydrolase</keyword>
<protein>
    <recommendedName>
        <fullName evidence="13">P/Homo B domain-containing protein</fullName>
    </recommendedName>
</protein>
<comment type="subcellular location">
    <subcellularLocation>
        <location evidence="1">Secreted</location>
    </subcellularLocation>
</comment>
<dbReference type="PANTHER" id="PTHR33794">
    <property type="entry name" value="BACILLOLYSIN"/>
    <property type="match status" value="1"/>
</dbReference>
<name>A0A2U9T015_9GAMM</name>
<dbReference type="GO" id="GO:0006508">
    <property type="term" value="P:proteolysis"/>
    <property type="evidence" value="ECO:0007669"/>
    <property type="project" value="UniProtKB-KW"/>
</dbReference>
<evidence type="ECO:0000256" key="5">
    <source>
        <dbReference type="ARBA" id="ARBA00022723"/>
    </source>
</evidence>
<evidence type="ECO:0000256" key="4">
    <source>
        <dbReference type="ARBA" id="ARBA00022670"/>
    </source>
</evidence>
<feature type="domain" description="P/Homo B" evidence="13">
    <location>
        <begin position="623"/>
        <end position="737"/>
    </location>
</feature>
<keyword evidence="10" id="KW-0482">Metalloprotease</keyword>
<evidence type="ECO:0000256" key="1">
    <source>
        <dbReference type="ARBA" id="ARBA00004613"/>
    </source>
</evidence>
<dbReference type="RefSeq" id="WP_111265116.1">
    <property type="nucleotide sequence ID" value="NZ_CP029843.1"/>
</dbReference>
<evidence type="ECO:0000256" key="7">
    <source>
        <dbReference type="ARBA" id="ARBA00022801"/>
    </source>
</evidence>
<feature type="active site" evidence="12">
    <location>
        <position position="351"/>
    </location>
</feature>
<dbReference type="InterPro" id="IPR027268">
    <property type="entry name" value="Peptidase_M4/M1_CTD_sf"/>
</dbReference>
<dbReference type="InterPro" id="IPR007280">
    <property type="entry name" value="Peptidase_C_arc/bac"/>
</dbReference>
<comment type="similarity">
    <text evidence="2">Belongs to the peptidase M4 family.</text>
</comment>
<dbReference type="GO" id="GO:0004252">
    <property type="term" value="F:serine-type endopeptidase activity"/>
    <property type="evidence" value="ECO:0007669"/>
    <property type="project" value="InterPro"/>
</dbReference>
<dbReference type="GO" id="GO:0004222">
    <property type="term" value="F:metalloendopeptidase activity"/>
    <property type="evidence" value="ECO:0007669"/>
    <property type="project" value="InterPro"/>
</dbReference>
<evidence type="ECO:0000256" key="3">
    <source>
        <dbReference type="ARBA" id="ARBA00022525"/>
    </source>
</evidence>
<keyword evidence="11" id="KW-0865">Zymogen</keyword>